<name>A0ABU6HGX0_9RHOB</name>
<dbReference type="InterPro" id="IPR005503">
    <property type="entry name" value="FliL"/>
</dbReference>
<comment type="subcellular location">
    <subcellularLocation>
        <location evidence="10">Cell inner membrane</location>
    </subcellularLocation>
    <subcellularLocation>
        <location evidence="2">Cell membrane</location>
        <topology evidence="2">Single-pass membrane protein</topology>
    </subcellularLocation>
</comment>
<keyword evidence="12" id="KW-1185">Reference proteome</keyword>
<sequence>MAEDIEDSAKAPRKRGKLPLVIGVVLALAGGGGAFFAVWSGMVLGGDHPNVEVEPHAKGEVADDRAADMAFVPVSPLIVALGDRAGSRHLRFAANLEVPSRYVQEVTHLMPRIVDALNSFLQAVEERDVADRDSLLRLRVQMLHRVRLVVGDDRVSDLLVSEFVLN</sequence>
<evidence type="ECO:0000313" key="11">
    <source>
        <dbReference type="EMBL" id="MEC3861566.1"/>
    </source>
</evidence>
<comment type="function">
    <text evidence="1 10">Controls the rotational direction of flagella during chemotaxis.</text>
</comment>
<evidence type="ECO:0000256" key="3">
    <source>
        <dbReference type="ARBA" id="ARBA00008281"/>
    </source>
</evidence>
<evidence type="ECO:0000256" key="1">
    <source>
        <dbReference type="ARBA" id="ARBA00002254"/>
    </source>
</evidence>
<keyword evidence="11" id="KW-0966">Cell projection</keyword>
<evidence type="ECO:0000256" key="10">
    <source>
        <dbReference type="RuleBase" id="RU364125"/>
    </source>
</evidence>
<keyword evidence="11" id="KW-0969">Cilium</keyword>
<evidence type="ECO:0000256" key="5">
    <source>
        <dbReference type="ARBA" id="ARBA00022500"/>
    </source>
</evidence>
<keyword evidence="5 10" id="KW-0145">Chemotaxis</keyword>
<comment type="caution">
    <text evidence="11">The sequence shown here is derived from an EMBL/GenBank/DDBJ whole genome shotgun (WGS) entry which is preliminary data.</text>
</comment>
<keyword evidence="6 10" id="KW-0812">Transmembrane</keyword>
<comment type="similarity">
    <text evidence="3 10">Belongs to the FliL family.</text>
</comment>
<evidence type="ECO:0000313" key="12">
    <source>
        <dbReference type="Proteomes" id="UP001348149"/>
    </source>
</evidence>
<evidence type="ECO:0000256" key="9">
    <source>
        <dbReference type="ARBA" id="ARBA00023136"/>
    </source>
</evidence>
<evidence type="ECO:0000256" key="2">
    <source>
        <dbReference type="ARBA" id="ARBA00004162"/>
    </source>
</evidence>
<dbReference type="Proteomes" id="UP001348149">
    <property type="component" value="Unassembled WGS sequence"/>
</dbReference>
<proteinExistence type="inferred from homology"/>
<dbReference type="EMBL" id="JAYLLH010000011">
    <property type="protein sequence ID" value="MEC3861566.1"/>
    <property type="molecule type" value="Genomic_DNA"/>
</dbReference>
<evidence type="ECO:0000256" key="8">
    <source>
        <dbReference type="ARBA" id="ARBA00022989"/>
    </source>
</evidence>
<dbReference type="Pfam" id="PF03748">
    <property type="entry name" value="FliL"/>
    <property type="match status" value="1"/>
</dbReference>
<keyword evidence="9 10" id="KW-0472">Membrane</keyword>
<evidence type="ECO:0000256" key="7">
    <source>
        <dbReference type="ARBA" id="ARBA00022779"/>
    </source>
</evidence>
<accession>A0ABU6HGX0</accession>
<reference evidence="11 12" key="1">
    <citation type="submission" date="2024-01" db="EMBL/GenBank/DDBJ databases">
        <title>Mesobacterium rodlantinim sp. nov., isolated from shallow sea hydrothermal systems off Kueishantao Island.</title>
        <authorList>
            <person name="Su Z."/>
            <person name="Tang K."/>
        </authorList>
    </citation>
    <scope>NUCLEOTIDE SEQUENCE [LARGE SCALE GENOMIC DNA]</scope>
    <source>
        <strain evidence="11 12">TK19101</strain>
    </source>
</reference>
<protein>
    <recommendedName>
        <fullName evidence="10">Flagellar protein FliL</fullName>
    </recommendedName>
</protein>
<keyword evidence="8 10" id="KW-1133">Transmembrane helix</keyword>
<dbReference type="RefSeq" id="WP_326297285.1">
    <property type="nucleotide sequence ID" value="NZ_JAYLLH010000011.1"/>
</dbReference>
<keyword evidence="11" id="KW-0282">Flagellum</keyword>
<gene>
    <name evidence="11" type="ORF">VK792_09745</name>
</gene>
<keyword evidence="7 10" id="KW-0283">Flagellar rotation</keyword>
<evidence type="ECO:0000256" key="6">
    <source>
        <dbReference type="ARBA" id="ARBA00022692"/>
    </source>
</evidence>
<keyword evidence="4" id="KW-1003">Cell membrane</keyword>
<organism evidence="11 12">
    <name type="scientific">Mesobacterium hydrothermale</name>
    <dbReference type="NCBI Taxonomy" id="3111907"/>
    <lineage>
        <taxon>Bacteria</taxon>
        <taxon>Pseudomonadati</taxon>
        <taxon>Pseudomonadota</taxon>
        <taxon>Alphaproteobacteria</taxon>
        <taxon>Rhodobacterales</taxon>
        <taxon>Roseobacteraceae</taxon>
        <taxon>Mesobacterium</taxon>
    </lineage>
</organism>
<evidence type="ECO:0000256" key="4">
    <source>
        <dbReference type="ARBA" id="ARBA00022475"/>
    </source>
</evidence>
<keyword evidence="10" id="KW-0997">Cell inner membrane</keyword>
<feature type="transmembrane region" description="Helical" evidence="10">
    <location>
        <begin position="20"/>
        <end position="42"/>
    </location>
</feature>